<accession>A0A6J7WH35</accession>
<name>A0A6J7WH35_9CAUD</name>
<proteinExistence type="predicted"/>
<reference evidence="1" key="1">
    <citation type="submission" date="2020-05" db="EMBL/GenBank/DDBJ databases">
        <authorList>
            <person name="Chiriac C."/>
            <person name="Salcher M."/>
            <person name="Ghai R."/>
            <person name="Kavagutti S V."/>
        </authorList>
    </citation>
    <scope>NUCLEOTIDE SEQUENCE</scope>
</reference>
<dbReference type="EMBL" id="LR798220">
    <property type="protein sequence ID" value="CAB5195012.1"/>
    <property type="molecule type" value="Genomic_DNA"/>
</dbReference>
<evidence type="ECO:0000313" key="1">
    <source>
        <dbReference type="EMBL" id="CAB5195012.1"/>
    </source>
</evidence>
<sequence>MNPPNTHQFKKVIWVTNREGGEDMVEVTLDIDVDHLIRSLGFDATRSKHSKATLHHKMVRATARKFLV</sequence>
<gene>
    <name evidence="1" type="ORF">UFOVP168_42</name>
</gene>
<protein>
    <submittedName>
        <fullName evidence="1">Uncharacterized protein</fullName>
    </submittedName>
</protein>
<organism evidence="1">
    <name type="scientific">uncultured Caudovirales phage</name>
    <dbReference type="NCBI Taxonomy" id="2100421"/>
    <lineage>
        <taxon>Viruses</taxon>
        <taxon>Duplodnaviria</taxon>
        <taxon>Heunggongvirae</taxon>
        <taxon>Uroviricota</taxon>
        <taxon>Caudoviricetes</taxon>
        <taxon>Peduoviridae</taxon>
        <taxon>Maltschvirus</taxon>
        <taxon>Maltschvirus maltsch</taxon>
    </lineage>
</organism>